<dbReference type="SUPFAM" id="SSF57424">
    <property type="entry name" value="LDL receptor-like module"/>
    <property type="match status" value="2"/>
</dbReference>
<feature type="disulfide bond" evidence="13">
    <location>
        <begin position="76"/>
        <end position="91"/>
    </location>
</feature>
<dbReference type="EMBL" id="VUJU01004970">
    <property type="protein sequence ID" value="KAF0752689.1"/>
    <property type="molecule type" value="Genomic_DNA"/>
</dbReference>
<reference evidence="14 15" key="1">
    <citation type="submission" date="2019-08" db="EMBL/GenBank/DDBJ databases">
        <title>Whole genome of Aphis craccivora.</title>
        <authorList>
            <person name="Voronova N.V."/>
            <person name="Shulinski R.S."/>
            <person name="Bandarenka Y.V."/>
            <person name="Zhorov D.G."/>
            <person name="Warner D."/>
        </authorList>
    </citation>
    <scope>NUCLEOTIDE SEQUENCE [LARGE SCALE GENOMIC DNA]</scope>
    <source>
        <strain evidence="14">180601</strain>
        <tissue evidence="14">Whole Body</tissue>
    </source>
</reference>
<evidence type="ECO:0000313" key="14">
    <source>
        <dbReference type="EMBL" id="KAF0752689.1"/>
    </source>
</evidence>
<dbReference type="CDD" id="cd00112">
    <property type="entry name" value="LDLa"/>
    <property type="match status" value="2"/>
</dbReference>
<dbReference type="PROSITE" id="PS50068">
    <property type="entry name" value="LDLRA_2"/>
    <property type="match status" value="2"/>
</dbReference>
<dbReference type="Gene3D" id="4.10.400.10">
    <property type="entry name" value="Low-density Lipoprotein Receptor"/>
    <property type="match status" value="2"/>
</dbReference>
<dbReference type="InterPro" id="IPR036055">
    <property type="entry name" value="LDL_receptor-like_sf"/>
</dbReference>
<evidence type="ECO:0000256" key="3">
    <source>
        <dbReference type="ARBA" id="ARBA00022583"/>
    </source>
</evidence>
<dbReference type="FunFam" id="4.10.400.10:FF:000009">
    <property type="entry name" value="Low-density lipoprotein receptor-related protein 1"/>
    <property type="match status" value="1"/>
</dbReference>
<dbReference type="SMART" id="SM00192">
    <property type="entry name" value="LDLa"/>
    <property type="match status" value="2"/>
</dbReference>
<keyword evidence="3" id="KW-0254">Endocytosis</keyword>
<evidence type="ECO:0000256" key="13">
    <source>
        <dbReference type="PROSITE-ProRule" id="PRU00124"/>
    </source>
</evidence>
<proteinExistence type="predicted"/>
<name>A0A6G0YBT9_APHCR</name>
<dbReference type="InterPro" id="IPR002172">
    <property type="entry name" value="LDrepeatLR_classA_rpt"/>
</dbReference>
<feature type="disulfide bond" evidence="13">
    <location>
        <begin position="64"/>
        <end position="82"/>
    </location>
</feature>
<evidence type="ECO:0000256" key="2">
    <source>
        <dbReference type="ARBA" id="ARBA00022536"/>
    </source>
</evidence>
<evidence type="ECO:0000313" key="15">
    <source>
        <dbReference type="Proteomes" id="UP000478052"/>
    </source>
</evidence>
<dbReference type="PANTHER" id="PTHR22722">
    <property type="entry name" value="LOW-DENSITY LIPOPROTEIN RECEPTOR-RELATED PROTEIN 2-RELATED"/>
    <property type="match status" value="1"/>
</dbReference>
<protein>
    <submittedName>
        <fullName evidence="14">G-protein coupled receptor GRL101-like</fullName>
    </submittedName>
</protein>
<keyword evidence="15" id="KW-1185">Reference proteome</keyword>
<evidence type="ECO:0000256" key="9">
    <source>
        <dbReference type="ARBA" id="ARBA00023136"/>
    </source>
</evidence>
<dbReference type="OrthoDB" id="10006456at2759"/>
<feature type="disulfide bond" evidence="13">
    <location>
        <begin position="25"/>
        <end position="43"/>
    </location>
</feature>
<dbReference type="PANTHER" id="PTHR22722:SF15">
    <property type="entry name" value="LOW-DENSITY LIPOPROTEIN RECEPTOR-RELATED"/>
    <property type="match status" value="1"/>
</dbReference>
<feature type="disulfide bond" evidence="13">
    <location>
        <begin position="37"/>
        <end position="52"/>
    </location>
</feature>
<dbReference type="Proteomes" id="UP000478052">
    <property type="component" value="Unassembled WGS sequence"/>
</dbReference>
<keyword evidence="10 13" id="KW-1015">Disulfide bond</keyword>
<evidence type="ECO:0000256" key="5">
    <source>
        <dbReference type="ARBA" id="ARBA00022729"/>
    </source>
</evidence>
<keyword evidence="7" id="KW-0106">Calcium</keyword>
<evidence type="ECO:0000256" key="6">
    <source>
        <dbReference type="ARBA" id="ARBA00022737"/>
    </source>
</evidence>
<gene>
    <name evidence="14" type="ORF">FWK35_00034383</name>
</gene>
<sequence length="100" mass="11656">MNKHPVYYFYLFIETHVCPTTHFKCANYFCIPTDKTCDFKDDCGDGSDELQCKHRECWHGEFKCKNSECIRPGYLCDGEVNCVDGSDEENCEISKLKYTN</sequence>
<dbReference type="GO" id="GO:0006898">
    <property type="term" value="P:receptor-mediated endocytosis"/>
    <property type="evidence" value="ECO:0007669"/>
    <property type="project" value="TreeGrafter"/>
</dbReference>
<keyword evidence="9" id="KW-0472">Membrane</keyword>
<keyword evidence="5" id="KW-0732">Signal</keyword>
<dbReference type="AlphaFoldDB" id="A0A6G0YBT9"/>
<evidence type="ECO:0000256" key="1">
    <source>
        <dbReference type="ARBA" id="ARBA00004479"/>
    </source>
</evidence>
<keyword evidence="6" id="KW-0677">Repeat</keyword>
<dbReference type="GO" id="GO:0043235">
    <property type="term" value="C:receptor complex"/>
    <property type="evidence" value="ECO:0007669"/>
    <property type="project" value="TreeGrafter"/>
</dbReference>
<comment type="caution">
    <text evidence="14">The sequence shown here is derived from an EMBL/GenBank/DDBJ whole genome shotgun (WGS) entry which is preliminary data.</text>
</comment>
<evidence type="ECO:0000256" key="7">
    <source>
        <dbReference type="ARBA" id="ARBA00022837"/>
    </source>
</evidence>
<feature type="disulfide bond" evidence="13">
    <location>
        <begin position="18"/>
        <end position="30"/>
    </location>
</feature>
<keyword evidence="4" id="KW-0812">Transmembrane</keyword>
<comment type="subcellular location">
    <subcellularLocation>
        <location evidence="1">Membrane</location>
        <topology evidence="1">Single-pass type I membrane protein</topology>
    </subcellularLocation>
</comment>
<evidence type="ECO:0000256" key="4">
    <source>
        <dbReference type="ARBA" id="ARBA00022692"/>
    </source>
</evidence>
<organism evidence="14 15">
    <name type="scientific">Aphis craccivora</name>
    <name type="common">Cowpea aphid</name>
    <dbReference type="NCBI Taxonomy" id="307492"/>
    <lineage>
        <taxon>Eukaryota</taxon>
        <taxon>Metazoa</taxon>
        <taxon>Ecdysozoa</taxon>
        <taxon>Arthropoda</taxon>
        <taxon>Hexapoda</taxon>
        <taxon>Insecta</taxon>
        <taxon>Pterygota</taxon>
        <taxon>Neoptera</taxon>
        <taxon>Paraneoptera</taxon>
        <taxon>Hemiptera</taxon>
        <taxon>Sternorrhyncha</taxon>
        <taxon>Aphidomorpha</taxon>
        <taxon>Aphidoidea</taxon>
        <taxon>Aphididae</taxon>
        <taxon>Aphidini</taxon>
        <taxon>Aphis</taxon>
        <taxon>Aphis</taxon>
    </lineage>
</organism>
<accession>A0A6G0YBT9</accession>
<dbReference type="Pfam" id="PF00057">
    <property type="entry name" value="Ldl_recept_a"/>
    <property type="match status" value="2"/>
</dbReference>
<evidence type="ECO:0000256" key="10">
    <source>
        <dbReference type="ARBA" id="ARBA00023157"/>
    </source>
</evidence>
<dbReference type="GO" id="GO:0016324">
    <property type="term" value="C:apical plasma membrane"/>
    <property type="evidence" value="ECO:0007669"/>
    <property type="project" value="TreeGrafter"/>
</dbReference>
<dbReference type="PROSITE" id="PS01209">
    <property type="entry name" value="LDLRA_1"/>
    <property type="match status" value="2"/>
</dbReference>
<keyword evidence="12" id="KW-0325">Glycoprotein</keyword>
<keyword evidence="11 14" id="KW-0675">Receptor</keyword>
<dbReference type="PRINTS" id="PR00261">
    <property type="entry name" value="LDLRECEPTOR"/>
</dbReference>
<evidence type="ECO:0000256" key="12">
    <source>
        <dbReference type="ARBA" id="ARBA00023180"/>
    </source>
</evidence>
<evidence type="ECO:0000256" key="11">
    <source>
        <dbReference type="ARBA" id="ARBA00023170"/>
    </source>
</evidence>
<dbReference type="InterPro" id="IPR051221">
    <property type="entry name" value="LDLR-related"/>
</dbReference>
<keyword evidence="2" id="KW-0245">EGF-like domain</keyword>
<evidence type="ECO:0000256" key="8">
    <source>
        <dbReference type="ARBA" id="ARBA00022989"/>
    </source>
</evidence>
<dbReference type="InterPro" id="IPR023415">
    <property type="entry name" value="LDLR_class-A_CS"/>
</dbReference>
<feature type="disulfide bond" evidence="13">
    <location>
        <begin position="57"/>
        <end position="69"/>
    </location>
</feature>
<keyword evidence="8" id="KW-1133">Transmembrane helix</keyword>
<dbReference type="GO" id="GO:0042562">
    <property type="term" value="F:hormone binding"/>
    <property type="evidence" value="ECO:0007669"/>
    <property type="project" value="TreeGrafter"/>
</dbReference>